<accession>A0A5J4SFY8</accession>
<organism evidence="3">
    <name type="scientific">termite gut metagenome</name>
    <dbReference type="NCBI Taxonomy" id="433724"/>
    <lineage>
        <taxon>unclassified sequences</taxon>
        <taxon>metagenomes</taxon>
        <taxon>organismal metagenomes</taxon>
    </lineage>
</organism>
<proteinExistence type="predicted"/>
<feature type="domain" description="MobA/VirD2-like nuclease" evidence="2">
    <location>
        <begin position="17"/>
        <end position="145"/>
    </location>
</feature>
<feature type="region of interest" description="Disordered" evidence="1">
    <location>
        <begin position="282"/>
        <end position="315"/>
    </location>
</feature>
<reference evidence="3" key="1">
    <citation type="submission" date="2019-03" db="EMBL/GenBank/DDBJ databases">
        <title>Single cell metagenomics reveals metabolic interactions within the superorganism composed of flagellate Streblomastix strix and complex community of Bacteroidetes bacteria on its surface.</title>
        <authorList>
            <person name="Treitli S.C."/>
            <person name="Kolisko M."/>
            <person name="Husnik F."/>
            <person name="Keeling P."/>
            <person name="Hampl V."/>
        </authorList>
    </citation>
    <scope>NUCLEOTIDE SEQUENCE</scope>
    <source>
        <strain evidence="3">STM</strain>
    </source>
</reference>
<dbReference type="AlphaFoldDB" id="A0A5J4SFY8"/>
<evidence type="ECO:0000256" key="1">
    <source>
        <dbReference type="SAM" id="MobiDB-lite"/>
    </source>
</evidence>
<dbReference type="EMBL" id="SNRY01000230">
    <property type="protein sequence ID" value="KAA6344193.1"/>
    <property type="molecule type" value="Genomic_DNA"/>
</dbReference>
<feature type="compositionally biased region" description="Basic residues" evidence="1">
    <location>
        <begin position="305"/>
        <end position="315"/>
    </location>
</feature>
<dbReference type="Pfam" id="PF03432">
    <property type="entry name" value="Relaxase"/>
    <property type="match status" value="1"/>
</dbReference>
<evidence type="ECO:0000313" key="3">
    <source>
        <dbReference type="EMBL" id="KAA6344193.1"/>
    </source>
</evidence>
<evidence type="ECO:0000259" key="2">
    <source>
        <dbReference type="Pfam" id="PF03432"/>
    </source>
</evidence>
<name>A0A5J4SFY8_9ZZZZ</name>
<dbReference type="InterPro" id="IPR005094">
    <property type="entry name" value="Endonuclease_MobA/VirD2"/>
</dbReference>
<sequence length="315" mass="36541">MIGKIINGRSFKGCISYVLGKEEAKLLDSEGVLLRDTQSIINSFYMQSLMNPKLAKSVGHIPLAYTKEDASKQTDEFMVKLAKEYMKAMQIENTQYIIVRHHDREHPHCHIVFNRVDNEGKTISDRNDHFRNEKVTKALKEKYGLTFGVGKDKVNIHRLNEPDKTKYEIYKTIKLTLKSSKNWNQFKNILNRENIELKFKYRGQTDEIQGISFSKGDYSFKGSEIDRSFSYSKLNLILAGNAQEQQPIQPQMRNNEWNTLQETLESGITGLASGLGSLFDIQPSDSDYNPDQAEYLHQQTEERKREKKKYNGKRR</sequence>
<comment type="caution">
    <text evidence="3">The sequence shown here is derived from an EMBL/GenBank/DDBJ whole genome shotgun (WGS) entry which is preliminary data.</text>
</comment>
<protein>
    <recommendedName>
        <fullName evidence="2">MobA/VirD2-like nuclease domain-containing protein</fullName>
    </recommendedName>
</protein>
<gene>
    <name evidence="3" type="ORF">EZS27_008164</name>
</gene>